<feature type="region of interest" description="Disordered" evidence="1">
    <location>
        <begin position="1"/>
        <end position="20"/>
    </location>
</feature>
<name>A0ABR0V188_REHGL</name>
<evidence type="ECO:0000313" key="4">
    <source>
        <dbReference type="EMBL" id="KAK6128765.1"/>
    </source>
</evidence>
<dbReference type="Proteomes" id="UP001318860">
    <property type="component" value="Unassembled WGS sequence"/>
</dbReference>
<protein>
    <recommendedName>
        <fullName evidence="3">Trichome birefringence-like N-terminal domain-containing protein</fullName>
    </recommendedName>
</protein>
<evidence type="ECO:0000256" key="1">
    <source>
        <dbReference type="SAM" id="MobiDB-lite"/>
    </source>
</evidence>
<evidence type="ECO:0000259" key="3">
    <source>
        <dbReference type="Pfam" id="PF14416"/>
    </source>
</evidence>
<proteinExistence type="predicted"/>
<keyword evidence="2" id="KW-1133">Transmembrane helix</keyword>
<feature type="compositionally biased region" description="Basic and acidic residues" evidence="1">
    <location>
        <begin position="97"/>
        <end position="111"/>
    </location>
</feature>
<feature type="region of interest" description="Disordered" evidence="1">
    <location>
        <begin position="61"/>
        <end position="114"/>
    </location>
</feature>
<gene>
    <name evidence="4" type="ORF">DH2020_037471</name>
</gene>
<accession>A0ABR0V188</accession>
<keyword evidence="5" id="KW-1185">Reference proteome</keyword>
<comment type="caution">
    <text evidence="4">The sequence shown here is derived from an EMBL/GenBank/DDBJ whole genome shotgun (WGS) entry which is preliminary data.</text>
</comment>
<evidence type="ECO:0000313" key="5">
    <source>
        <dbReference type="Proteomes" id="UP001318860"/>
    </source>
</evidence>
<feature type="transmembrane region" description="Helical" evidence="2">
    <location>
        <begin position="21"/>
        <end position="39"/>
    </location>
</feature>
<sequence>MKFQASELPLGKPQSRRSKTSKLAPLIALTILLTIPLYYPTIRDSSKKLSDTSHVFDESLERTNHQTHLPFKTPPQLPKSAETSRGPPCELLPPPRRQKETAAEKETEKPQTDSVIAQREEINNNDKTQITITSSRGDIRSRLLDDEMRLIFREWVPNPEGPYYTNDTCNAIQEHQNCLKFGRPDRILEMEMEAR</sequence>
<feature type="domain" description="Trichome birefringence-like N-terminal" evidence="3">
    <location>
        <begin position="154"/>
        <end position="186"/>
    </location>
</feature>
<keyword evidence="2" id="KW-0472">Membrane</keyword>
<evidence type="ECO:0000256" key="2">
    <source>
        <dbReference type="SAM" id="Phobius"/>
    </source>
</evidence>
<reference evidence="4 5" key="1">
    <citation type="journal article" date="2021" name="Comput. Struct. Biotechnol. J.">
        <title>De novo genome assembly of the potent medicinal plant Rehmannia glutinosa using nanopore technology.</title>
        <authorList>
            <person name="Ma L."/>
            <person name="Dong C."/>
            <person name="Song C."/>
            <person name="Wang X."/>
            <person name="Zheng X."/>
            <person name="Niu Y."/>
            <person name="Chen S."/>
            <person name="Feng W."/>
        </authorList>
    </citation>
    <scope>NUCLEOTIDE SEQUENCE [LARGE SCALE GENOMIC DNA]</scope>
    <source>
        <strain evidence="4">DH-2019</strain>
    </source>
</reference>
<keyword evidence="2" id="KW-0812">Transmembrane</keyword>
<dbReference type="EMBL" id="JABTTQ020001697">
    <property type="protein sequence ID" value="KAK6128765.1"/>
    <property type="molecule type" value="Genomic_DNA"/>
</dbReference>
<dbReference type="Pfam" id="PF14416">
    <property type="entry name" value="PMR5N"/>
    <property type="match status" value="1"/>
</dbReference>
<dbReference type="InterPro" id="IPR025846">
    <property type="entry name" value="TBL_N"/>
</dbReference>
<organism evidence="4 5">
    <name type="scientific">Rehmannia glutinosa</name>
    <name type="common">Chinese foxglove</name>
    <dbReference type="NCBI Taxonomy" id="99300"/>
    <lineage>
        <taxon>Eukaryota</taxon>
        <taxon>Viridiplantae</taxon>
        <taxon>Streptophyta</taxon>
        <taxon>Embryophyta</taxon>
        <taxon>Tracheophyta</taxon>
        <taxon>Spermatophyta</taxon>
        <taxon>Magnoliopsida</taxon>
        <taxon>eudicotyledons</taxon>
        <taxon>Gunneridae</taxon>
        <taxon>Pentapetalae</taxon>
        <taxon>asterids</taxon>
        <taxon>lamiids</taxon>
        <taxon>Lamiales</taxon>
        <taxon>Orobanchaceae</taxon>
        <taxon>Rehmannieae</taxon>
        <taxon>Rehmannia</taxon>
    </lineage>
</organism>